<evidence type="ECO:0000256" key="1">
    <source>
        <dbReference type="SAM" id="Coils"/>
    </source>
</evidence>
<evidence type="ECO:0000313" key="3">
    <source>
        <dbReference type="EMBL" id="SUS06794.1"/>
    </source>
</evidence>
<keyword evidence="1" id="KW-0175">Coiled coil</keyword>
<evidence type="ECO:0000256" key="2">
    <source>
        <dbReference type="SAM" id="MobiDB-lite"/>
    </source>
</evidence>
<sequence length="350" mass="38208">MMDRVTHEPTQRAAMDPDSNVRTPGEVTPLDSGTPAAGVFDYAPLPAECAAEVRTVAERIRTRTALAIIENGRDLIKVRSLPEMKGRFGAWLLAEFSMSPGTAYNMMQAAENLGDRFVNFTNVAPSVLYAIGAPSTPDTVRAEVETRAASGEKITVAEVERLKREARAAEEMSFQIEGERAAMRAVVEQARRDVESARAKAAKARTAAEDAVRQAREEAEQAATLKAEAFAEEALARRRGELAEIERRAQVAEEKAQRHHEAEQRLAAEIQQHQATLGRLSSAEHEAPELIEAADKLMRALTDAMIMLHGCAHTPLPPVARKWTTAQQMSGKLAAAITAFLRPRLAETAP</sequence>
<proteinExistence type="predicted"/>
<protein>
    <submittedName>
        <fullName evidence="3">Uncharacterized protein</fullName>
    </submittedName>
</protein>
<gene>
    <name evidence="3" type="ORF">DF3PB_330003</name>
</gene>
<feature type="region of interest" description="Disordered" evidence="2">
    <location>
        <begin position="1"/>
        <end position="33"/>
    </location>
</feature>
<organism evidence="3">
    <name type="scientific">metagenome</name>
    <dbReference type="NCBI Taxonomy" id="256318"/>
    <lineage>
        <taxon>unclassified sequences</taxon>
        <taxon>metagenomes</taxon>
    </lineage>
</organism>
<feature type="coiled-coil region" evidence="1">
    <location>
        <begin position="152"/>
        <end position="272"/>
    </location>
</feature>
<reference evidence="3" key="1">
    <citation type="submission" date="2018-07" db="EMBL/GenBank/DDBJ databases">
        <authorList>
            <person name="Quirk P.G."/>
            <person name="Krulwich T.A."/>
        </authorList>
    </citation>
    <scope>NUCLEOTIDE SEQUENCE</scope>
</reference>
<accession>A0A380TGL4</accession>
<name>A0A380TGL4_9ZZZZ</name>
<dbReference type="AlphaFoldDB" id="A0A380TGL4"/>
<dbReference type="EMBL" id="UIDG01000257">
    <property type="protein sequence ID" value="SUS06794.1"/>
    <property type="molecule type" value="Genomic_DNA"/>
</dbReference>
<feature type="compositionally biased region" description="Basic and acidic residues" evidence="2">
    <location>
        <begin position="1"/>
        <end position="10"/>
    </location>
</feature>